<dbReference type="PIRSF" id="PIRSF016897">
    <property type="entry name" value="GlpP"/>
    <property type="match status" value="1"/>
</dbReference>
<protein>
    <recommendedName>
        <fullName evidence="1">Glycerol uptake operon antiterminator regulatory protein</fullName>
    </recommendedName>
</protein>
<keyword evidence="3" id="KW-1185">Reference proteome</keyword>
<dbReference type="InterPro" id="IPR013785">
    <property type="entry name" value="Aldolase_TIM"/>
</dbReference>
<dbReference type="GO" id="GO:0006071">
    <property type="term" value="P:glycerol metabolic process"/>
    <property type="evidence" value="ECO:0007669"/>
    <property type="project" value="UniProtKB-UniRule"/>
</dbReference>
<accession>A0A1H9PNI7</accession>
<dbReference type="GO" id="GO:0001072">
    <property type="term" value="F:transcription antitermination factor activity, RNA binding"/>
    <property type="evidence" value="ECO:0007669"/>
    <property type="project" value="TreeGrafter"/>
</dbReference>
<dbReference type="AlphaFoldDB" id="A0A1H9PNI7"/>
<dbReference type="InterPro" id="IPR006699">
    <property type="entry name" value="GlpP"/>
</dbReference>
<dbReference type="RefSeq" id="WP_089740153.1">
    <property type="nucleotide sequence ID" value="NZ_FOGL01000005.1"/>
</dbReference>
<sequence length="178" mass="20076">MQLKGVLPAIRNMKDFEEIVKSEHNLFILLETRIAQLNQMVRYAKKYGKTVFVHADLINGLKVDQYGMEYLIRQVKVDGIISTRNNVVSLAKKHKIVAIQRLFALDSLAVQNNIKMIKQSKPDYIEVLPGIIPEVIEEVSRETETPVIAGGLIKTKKQIQEAFDSGAVAITTSSKVLW</sequence>
<dbReference type="EMBL" id="FOGL01000005">
    <property type="protein sequence ID" value="SER49738.1"/>
    <property type="molecule type" value="Genomic_DNA"/>
</dbReference>
<dbReference type="STRING" id="531814.SAMN04487944_10582"/>
<evidence type="ECO:0000256" key="1">
    <source>
        <dbReference type="PIRNR" id="PIRNR016897"/>
    </source>
</evidence>
<comment type="function">
    <text evidence="1">Regulates expression of the glpD operon. In the presence of glycerol 3-phosphate (G3P) causes antitermination of transcription of glpD at the inverted repeat of the leader region to enhance its transcription. Binds and stabilizes glpD leader mRNA.</text>
</comment>
<gene>
    <name evidence="2" type="ORF">SAMN04487944_10582</name>
</gene>
<evidence type="ECO:0000313" key="2">
    <source>
        <dbReference type="EMBL" id="SER49738.1"/>
    </source>
</evidence>
<dbReference type="OrthoDB" id="9799580at2"/>
<dbReference type="GO" id="GO:0003723">
    <property type="term" value="F:RNA binding"/>
    <property type="evidence" value="ECO:0007669"/>
    <property type="project" value="UniProtKB-KW"/>
</dbReference>
<dbReference type="Gene3D" id="3.20.20.70">
    <property type="entry name" value="Aldolase class I"/>
    <property type="match status" value="1"/>
</dbReference>
<dbReference type="Proteomes" id="UP000199687">
    <property type="component" value="Unassembled WGS sequence"/>
</dbReference>
<dbReference type="Pfam" id="PF04309">
    <property type="entry name" value="G3P_antiterm"/>
    <property type="match status" value="1"/>
</dbReference>
<keyword evidence="1" id="KW-0805">Transcription regulation</keyword>
<reference evidence="2 3" key="1">
    <citation type="submission" date="2016-10" db="EMBL/GenBank/DDBJ databases">
        <authorList>
            <person name="de Groot N.N."/>
        </authorList>
    </citation>
    <scope>NUCLEOTIDE SEQUENCE [LARGE SCALE GENOMIC DNA]</scope>
    <source>
        <strain evidence="2 3">CGMCC 1.7727</strain>
    </source>
</reference>
<evidence type="ECO:0000313" key="3">
    <source>
        <dbReference type="Proteomes" id="UP000199687"/>
    </source>
</evidence>
<proteinExistence type="predicted"/>
<dbReference type="GO" id="GO:0045893">
    <property type="term" value="P:positive regulation of DNA-templated transcription"/>
    <property type="evidence" value="ECO:0007669"/>
    <property type="project" value="TreeGrafter"/>
</dbReference>
<dbReference type="SUPFAM" id="SSF110391">
    <property type="entry name" value="GlpP-like"/>
    <property type="match status" value="1"/>
</dbReference>
<keyword evidence="1" id="KW-0319">Glycerol metabolism</keyword>
<dbReference type="PANTHER" id="PTHR35787:SF1">
    <property type="entry name" value="GLYCEROL UPTAKE OPERON ANTITERMINATOR REGULATORY PROTEIN"/>
    <property type="match status" value="1"/>
</dbReference>
<keyword evidence="1" id="KW-0694">RNA-binding</keyword>
<name>A0A1H9PNI7_9BACI</name>
<dbReference type="PANTHER" id="PTHR35787">
    <property type="entry name" value="GLYCEROL UPTAKE OPERON ANTITERMINATOR REGULATORY PROTEIN"/>
    <property type="match status" value="1"/>
</dbReference>
<organism evidence="2 3">
    <name type="scientific">Gracilibacillus ureilyticus</name>
    <dbReference type="NCBI Taxonomy" id="531814"/>
    <lineage>
        <taxon>Bacteria</taxon>
        <taxon>Bacillati</taxon>
        <taxon>Bacillota</taxon>
        <taxon>Bacilli</taxon>
        <taxon>Bacillales</taxon>
        <taxon>Bacillaceae</taxon>
        <taxon>Gracilibacillus</taxon>
    </lineage>
</organism>
<keyword evidence="1" id="KW-0804">Transcription</keyword>